<feature type="region of interest" description="Disordered" evidence="1">
    <location>
        <begin position="572"/>
        <end position="619"/>
    </location>
</feature>
<dbReference type="PANTHER" id="PTHR31731">
    <property type="match status" value="1"/>
</dbReference>
<feature type="compositionally biased region" description="Pro residues" evidence="1">
    <location>
        <begin position="242"/>
        <end position="280"/>
    </location>
</feature>
<feature type="compositionally biased region" description="Pro residues" evidence="1">
    <location>
        <begin position="702"/>
        <end position="721"/>
    </location>
</feature>
<dbReference type="SUPFAM" id="SSF47699">
    <property type="entry name" value="Bifunctional inhibitor/lipid-transfer protein/seed storage 2S albumin"/>
    <property type="match status" value="5"/>
</dbReference>
<sequence>MGSKNIVFLAFLLLLSIVILTQATPCDDGKCSELKPKHHDKHNHWPRSSPPPPKISYPPPPPKHKSPPPPPKMSYPPPPPKHKSPPPPPKISYPPPPPKHKSPPPPKITHPPPPPKHKSPPPPKIMHPPPPPKHKSPPPPTTTYPPPPPKIKPPPPPPKPKSPPPPPKLKSPPPPKYPGNGIGSGEQCCSLLDGLTDSEAVDCLCDAIKNQVFDIPNLTIPVDINVVLKNCNRSSGFQCSSTPPPPPKQIPPPPPVEDHPPPPPASTPPPPPTSTPPPPSSSEGTCPLNVHKFSVCAGFFKDPGNGIGSGEQCCSLLDGLTDSEAVDCLCDAIKNQVFDTPNLTIPVDINVVLKNCNRSTGFQCSSTPPPPPKQTPPPPPVEDHPPPPPTSTPPPPPTSTPPPPSSSEGTCPLNVHKFSVCAGFFKDPGNVIGSGEQCCSLLDGLTDSEAVDCLCDAIKNQVFDTPNLTIPVDINVVLKNCNRSTGFQCSSTPPPPPKQTPPPPPVCAGFFKDPGNGIGSGEQCCSLLDGLTDSSDRLPRDAIKNQVFDTPNLTIPVDINVVLKNCNRPTGFQCSSTPPPPPKQTPPPPPVEDHPPPPPTSTPPPPPTSTPPPPSSSEGTCPLNVHKFSVCAGFFKDPGNGIGSGEQCCSLLDGLTDSEAVDCLCDAIKNQVFDTPNLTIPVDINVVLENCNRSTGFQCSSTPPPPSMSSTPPPPDGTVTL</sequence>
<feature type="region of interest" description="Disordered" evidence="1">
    <location>
        <begin position="361"/>
        <end position="409"/>
    </location>
</feature>
<feature type="domain" description="Bifunctional inhibitor/plant lipid transfer protein/seed storage helical" evidence="3">
    <location>
        <begin position="566"/>
        <end position="699"/>
    </location>
</feature>
<feature type="region of interest" description="Disordered" evidence="1">
    <location>
        <begin position="26"/>
        <end position="181"/>
    </location>
</feature>
<feature type="domain" description="Bifunctional inhibitor/plant lipid transfer protein/seed storage helical" evidence="3">
    <location>
        <begin position="411"/>
        <end position="489"/>
    </location>
</feature>
<feature type="compositionally biased region" description="Pro residues" evidence="1">
    <location>
        <begin position="577"/>
        <end position="615"/>
    </location>
</feature>
<evidence type="ECO:0000256" key="1">
    <source>
        <dbReference type="SAM" id="MobiDB-lite"/>
    </source>
</evidence>
<feature type="compositionally biased region" description="Pro residues" evidence="1">
    <location>
        <begin position="48"/>
        <end position="177"/>
    </location>
</feature>
<dbReference type="AlphaFoldDB" id="A0AAV1CK74"/>
<feature type="signal peptide" evidence="2">
    <location>
        <begin position="1"/>
        <end position="23"/>
    </location>
</feature>
<dbReference type="Pfam" id="PF14547">
    <property type="entry name" value="Hydrophob_seed"/>
    <property type="match status" value="5"/>
</dbReference>
<reference evidence="4" key="1">
    <citation type="submission" date="2023-03" db="EMBL/GenBank/DDBJ databases">
        <authorList>
            <person name="Julca I."/>
        </authorList>
    </citation>
    <scope>NUCLEOTIDE SEQUENCE</scope>
</reference>
<feature type="region of interest" description="Disordered" evidence="1">
    <location>
        <begin position="236"/>
        <end position="284"/>
    </location>
</feature>
<evidence type="ECO:0000313" key="5">
    <source>
        <dbReference type="Proteomes" id="UP001161247"/>
    </source>
</evidence>
<evidence type="ECO:0000259" key="3">
    <source>
        <dbReference type="SMART" id="SM00499"/>
    </source>
</evidence>
<name>A0AAV1CK74_OLDCO</name>
<protein>
    <submittedName>
        <fullName evidence="4">OLC1v1031997C1</fullName>
    </submittedName>
</protein>
<dbReference type="InterPro" id="IPR016140">
    <property type="entry name" value="Bifunc_inhib/LTP/seed_store"/>
</dbReference>
<dbReference type="InterPro" id="IPR036312">
    <property type="entry name" value="Bifun_inhib/LTP/seed_sf"/>
</dbReference>
<feature type="region of interest" description="Disordered" evidence="1">
    <location>
        <begin position="697"/>
        <end position="721"/>
    </location>
</feature>
<gene>
    <name evidence="4" type="ORF">OLC1_LOCUS6814</name>
</gene>
<dbReference type="Proteomes" id="UP001161247">
    <property type="component" value="Chromosome 2"/>
</dbReference>
<organism evidence="4 5">
    <name type="scientific">Oldenlandia corymbosa var. corymbosa</name>
    <dbReference type="NCBI Taxonomy" id="529605"/>
    <lineage>
        <taxon>Eukaryota</taxon>
        <taxon>Viridiplantae</taxon>
        <taxon>Streptophyta</taxon>
        <taxon>Embryophyta</taxon>
        <taxon>Tracheophyta</taxon>
        <taxon>Spermatophyta</taxon>
        <taxon>Magnoliopsida</taxon>
        <taxon>eudicotyledons</taxon>
        <taxon>Gunneridae</taxon>
        <taxon>Pentapetalae</taxon>
        <taxon>asterids</taxon>
        <taxon>lamiids</taxon>
        <taxon>Gentianales</taxon>
        <taxon>Rubiaceae</taxon>
        <taxon>Rubioideae</taxon>
        <taxon>Spermacoceae</taxon>
        <taxon>Hedyotis-Oldenlandia complex</taxon>
        <taxon>Oldenlandia</taxon>
    </lineage>
</organism>
<feature type="chain" id="PRO_5043572593" evidence="2">
    <location>
        <begin position="24"/>
        <end position="721"/>
    </location>
</feature>
<evidence type="ECO:0000313" key="4">
    <source>
        <dbReference type="EMBL" id="CAI9095950.1"/>
    </source>
</evidence>
<feature type="domain" description="Bifunctional inhibitor/plant lipid transfer protein/seed storage helical" evidence="3">
    <location>
        <begin position="26"/>
        <end position="239"/>
    </location>
</feature>
<dbReference type="InterPro" id="IPR051636">
    <property type="entry name" value="Plant_LTP/defense-related"/>
</dbReference>
<dbReference type="InterPro" id="IPR027923">
    <property type="entry name" value="Hydrophob_seed_dom"/>
</dbReference>
<feature type="compositionally biased region" description="Basic residues" evidence="1">
    <location>
        <begin position="36"/>
        <end position="45"/>
    </location>
</feature>
<dbReference type="EMBL" id="OX459119">
    <property type="protein sequence ID" value="CAI9095950.1"/>
    <property type="molecule type" value="Genomic_DNA"/>
</dbReference>
<feature type="domain" description="Bifunctional inhibitor/plant lipid transfer protein/seed storage helical" evidence="3">
    <location>
        <begin position="286"/>
        <end position="364"/>
    </location>
</feature>
<accession>A0AAV1CK74</accession>
<dbReference type="CDD" id="cd01958">
    <property type="entry name" value="HPS_like"/>
    <property type="match status" value="3"/>
</dbReference>
<feature type="compositionally biased region" description="Pro residues" evidence="1">
    <location>
        <begin position="367"/>
        <end position="405"/>
    </location>
</feature>
<keyword evidence="2" id="KW-0732">Signal</keyword>
<dbReference type="Gene3D" id="1.10.110.10">
    <property type="entry name" value="Plant lipid-transfer and hydrophobic proteins"/>
    <property type="match status" value="5"/>
</dbReference>
<dbReference type="SMART" id="SM00499">
    <property type="entry name" value="AAI"/>
    <property type="match status" value="4"/>
</dbReference>
<keyword evidence="5" id="KW-1185">Reference proteome</keyword>
<evidence type="ECO:0000256" key="2">
    <source>
        <dbReference type="SAM" id="SignalP"/>
    </source>
</evidence>
<proteinExistence type="predicted"/>